<evidence type="ECO:0000313" key="3">
    <source>
        <dbReference type="Proteomes" id="UP001610728"/>
    </source>
</evidence>
<dbReference type="Proteomes" id="UP001610728">
    <property type="component" value="Unassembled WGS sequence"/>
</dbReference>
<reference evidence="2 3" key="1">
    <citation type="submission" date="2020-05" db="EMBL/GenBank/DDBJ databases">
        <title>Ceratocystis lukuohia genome.</title>
        <authorList>
            <person name="Harrington T.C."/>
            <person name="Kim K."/>
            <person name="Mayers C.G."/>
        </authorList>
    </citation>
    <scope>NUCLEOTIDE SEQUENCE [LARGE SCALE GENOMIC DNA]</scope>
    <source>
        <strain evidence="2 3">C4212</strain>
    </source>
</reference>
<proteinExistence type="predicted"/>
<dbReference type="EMBL" id="JABSNW010000004">
    <property type="protein sequence ID" value="KAL2887720.1"/>
    <property type="molecule type" value="Genomic_DNA"/>
</dbReference>
<dbReference type="RefSeq" id="XP_070858900.1">
    <property type="nucleotide sequence ID" value="XM_071000569.1"/>
</dbReference>
<feature type="region of interest" description="Disordered" evidence="1">
    <location>
        <begin position="169"/>
        <end position="189"/>
    </location>
</feature>
<accession>A0ABR4MHJ3</accession>
<name>A0ABR4MHJ3_9PEZI</name>
<feature type="compositionally biased region" description="Acidic residues" evidence="1">
    <location>
        <begin position="175"/>
        <end position="188"/>
    </location>
</feature>
<keyword evidence="3" id="KW-1185">Reference proteome</keyword>
<organism evidence="2 3">
    <name type="scientific">Ceratocystis lukuohia</name>
    <dbReference type="NCBI Taxonomy" id="2019550"/>
    <lineage>
        <taxon>Eukaryota</taxon>
        <taxon>Fungi</taxon>
        <taxon>Dikarya</taxon>
        <taxon>Ascomycota</taxon>
        <taxon>Pezizomycotina</taxon>
        <taxon>Sordariomycetes</taxon>
        <taxon>Hypocreomycetidae</taxon>
        <taxon>Microascales</taxon>
        <taxon>Ceratocystidaceae</taxon>
        <taxon>Ceratocystis</taxon>
    </lineage>
</organism>
<evidence type="ECO:0000313" key="2">
    <source>
        <dbReference type="EMBL" id="KAL2887720.1"/>
    </source>
</evidence>
<dbReference type="GeneID" id="98117833"/>
<evidence type="ECO:0000256" key="1">
    <source>
        <dbReference type="SAM" id="MobiDB-lite"/>
    </source>
</evidence>
<gene>
    <name evidence="2" type="ORF">HOO65_040057</name>
</gene>
<sequence length="201" mass="23178">MIYENNLRDEEAHRDNLDLYQIFQALCYVHGIDFNEMAWIHMDVHDDYFAAVVRNYRKANGLGPEQEIRVTLDDEDWDTFANGYYSIEAAKMMPGAMMDKIIIRREERPSSGTSYPAVVAEVMRFSFRELWDAESYFFGSSIESDVELEFEGSPGTETNPERVRTNLQGAFDGLNDSDDDSDVGSELEDMTKPDEGIYRFI</sequence>
<protein>
    <submittedName>
        <fullName evidence="2">Uncharacterized protein</fullName>
    </submittedName>
</protein>
<comment type="caution">
    <text evidence="2">The sequence shown here is derived from an EMBL/GenBank/DDBJ whole genome shotgun (WGS) entry which is preliminary data.</text>
</comment>